<feature type="transmembrane region" description="Helical" evidence="9">
    <location>
        <begin position="6"/>
        <end position="26"/>
    </location>
</feature>
<accession>A0A238XIB4</accession>
<dbReference type="EC" id="2.4.99.12" evidence="2 9"/>
<dbReference type="RefSeq" id="WP_089322060.1">
    <property type="nucleotide sequence ID" value="NZ_FZOB01000001.1"/>
</dbReference>
<protein>
    <recommendedName>
        <fullName evidence="3 9">3-deoxy-D-manno-octulosonic acid transferase</fullName>
        <shortName evidence="9">Kdo transferase</shortName>
        <ecNumber evidence="2 9">2.4.99.12</ecNumber>
    </recommendedName>
    <alternativeName>
        <fullName evidence="5 9">Lipid IV(A) 3-deoxy-D-manno-octulosonic acid transferase</fullName>
    </alternativeName>
</protein>
<reference evidence="12" key="1">
    <citation type="submission" date="2017-06" db="EMBL/GenBank/DDBJ databases">
        <authorList>
            <person name="Varghese N."/>
            <person name="Submissions S."/>
        </authorList>
    </citation>
    <scope>NUCLEOTIDE SEQUENCE [LARGE SCALE GENOMIC DNA]</scope>
    <source>
        <strain evidence="12">DSM 15668</strain>
    </source>
</reference>
<evidence type="ECO:0000256" key="7">
    <source>
        <dbReference type="PIRSR" id="PIRSR639901-1"/>
    </source>
</evidence>
<feature type="active site" description="Proton acceptor" evidence="7">
    <location>
        <position position="61"/>
    </location>
</feature>
<sequence length="402" mass="45974">MSRFWLYLYNFVYLSLLPVAVPVMVYTSKKRGGFSPLRRIKTKLDVLEGRDIWIHCASIGEVNSAKPLIERLRDRVVITTFTDYGAERARKLFKDVPVYVIPFDLKFLTDRFLSFTHIKKLLIYETEIWPSLLSSAVERGIEVYIVSGKITERSFKNYRRFSQIFSPIFKNIIFLGRSVEDVKRAKDLGFKKCSVVGDLKFDSVSFFLSPLKVDIEGSRKIIVWGSTHEGEEKIAEKIHFKLKKIFPEVLTVIAPRHIGRAKEIKDSLSGKVVLRTETRQISRDTDFYIVNTIGELTSFYAVSDVSVVGGTFNRKIGGHNPLEPMALGKPVVIGPYYYHFKDVVEKVRKALIFADESSLFDKIFSLFKNREFASSVGAVGKNIILEEKGVIERILKEVSIES</sequence>
<dbReference type="GO" id="GO:0009244">
    <property type="term" value="P:lipopolysaccharide core region biosynthetic process"/>
    <property type="evidence" value="ECO:0007669"/>
    <property type="project" value="UniProtKB-UniRule"/>
</dbReference>
<evidence type="ECO:0000313" key="12">
    <source>
        <dbReference type="Proteomes" id="UP000198405"/>
    </source>
</evidence>
<comment type="function">
    <text evidence="9">Involved in lipopolysaccharide (LPS) biosynthesis. Catalyzes the transfer of 3-deoxy-D-manno-octulosonate (Kdo) residue(s) from CMP-Kdo to lipid IV(A), the tetraacyldisaccharide-1,4'-bisphosphate precursor of lipid A.</text>
</comment>
<dbReference type="InterPro" id="IPR039901">
    <property type="entry name" value="Kdotransferase"/>
</dbReference>
<feature type="site" description="Transition state stabilizer" evidence="8">
    <location>
        <position position="200"/>
    </location>
</feature>
<comment type="pathway">
    <text evidence="1 9">Bacterial outer membrane biogenesis; LPS core biosynthesis.</text>
</comment>
<evidence type="ECO:0000256" key="1">
    <source>
        <dbReference type="ARBA" id="ARBA00004713"/>
    </source>
</evidence>
<dbReference type="Proteomes" id="UP000198405">
    <property type="component" value="Unassembled WGS sequence"/>
</dbReference>
<evidence type="ECO:0000256" key="9">
    <source>
        <dbReference type="RuleBase" id="RU365103"/>
    </source>
</evidence>
<dbReference type="EMBL" id="FZOB01000001">
    <property type="protein sequence ID" value="SNR58745.1"/>
    <property type="molecule type" value="Genomic_DNA"/>
</dbReference>
<keyword evidence="9" id="KW-1133">Transmembrane helix</keyword>
<evidence type="ECO:0000256" key="5">
    <source>
        <dbReference type="ARBA" id="ARBA00031445"/>
    </source>
</evidence>
<organism evidence="11 12">
    <name type="scientific">Desulfurobacterium atlanticum</name>
    <dbReference type="NCBI Taxonomy" id="240169"/>
    <lineage>
        <taxon>Bacteria</taxon>
        <taxon>Pseudomonadati</taxon>
        <taxon>Aquificota</taxon>
        <taxon>Aquificia</taxon>
        <taxon>Desulfurobacteriales</taxon>
        <taxon>Desulfurobacteriaceae</taxon>
        <taxon>Desulfurobacterium</taxon>
    </lineage>
</organism>
<keyword evidence="9" id="KW-0448">Lipopolysaccharide biosynthesis</keyword>
<evidence type="ECO:0000256" key="8">
    <source>
        <dbReference type="PIRSR" id="PIRSR639901-2"/>
    </source>
</evidence>
<evidence type="ECO:0000256" key="2">
    <source>
        <dbReference type="ARBA" id="ARBA00012621"/>
    </source>
</evidence>
<dbReference type="InterPro" id="IPR007507">
    <property type="entry name" value="Glycos_transf_N"/>
</dbReference>
<dbReference type="SUPFAM" id="SSF53756">
    <property type="entry name" value="UDP-Glycosyltransferase/glycogen phosphorylase"/>
    <property type="match status" value="1"/>
</dbReference>
<dbReference type="GO" id="GO:0005886">
    <property type="term" value="C:plasma membrane"/>
    <property type="evidence" value="ECO:0007669"/>
    <property type="project" value="UniProtKB-SubCell"/>
</dbReference>
<dbReference type="Gene3D" id="3.40.50.11720">
    <property type="entry name" value="3-Deoxy-D-manno-octulosonic-acid transferase, N-terminal domain"/>
    <property type="match status" value="1"/>
</dbReference>
<evidence type="ECO:0000259" key="10">
    <source>
        <dbReference type="Pfam" id="PF04413"/>
    </source>
</evidence>
<evidence type="ECO:0000256" key="6">
    <source>
        <dbReference type="ARBA" id="ARBA00049183"/>
    </source>
</evidence>
<name>A0A238XIB4_9BACT</name>
<comment type="catalytic activity">
    <reaction evidence="6 9">
        <text>lipid IVA (E. coli) + CMP-3-deoxy-beta-D-manno-octulosonate = alpha-Kdo-(2-&gt;6)-lipid IVA (E. coli) + CMP + H(+)</text>
        <dbReference type="Rhea" id="RHEA:28066"/>
        <dbReference type="ChEBI" id="CHEBI:15378"/>
        <dbReference type="ChEBI" id="CHEBI:58603"/>
        <dbReference type="ChEBI" id="CHEBI:60364"/>
        <dbReference type="ChEBI" id="CHEBI:60377"/>
        <dbReference type="ChEBI" id="CHEBI:85987"/>
        <dbReference type="EC" id="2.4.99.12"/>
    </reaction>
</comment>
<dbReference type="AlphaFoldDB" id="A0A238XIB4"/>
<dbReference type="InterPro" id="IPR038107">
    <property type="entry name" value="Glycos_transf_N_sf"/>
</dbReference>
<keyword evidence="12" id="KW-1185">Reference proteome</keyword>
<gene>
    <name evidence="11" type="ORF">SAMN06265340_10120</name>
</gene>
<dbReference type="GO" id="GO:0009245">
    <property type="term" value="P:lipid A biosynthetic process"/>
    <property type="evidence" value="ECO:0007669"/>
    <property type="project" value="TreeGrafter"/>
</dbReference>
<proteinExistence type="inferred from homology"/>
<dbReference type="Pfam" id="PF04413">
    <property type="entry name" value="Glycos_transf_N"/>
    <property type="match status" value="1"/>
</dbReference>
<dbReference type="PANTHER" id="PTHR42755">
    <property type="entry name" value="3-DEOXY-MANNO-OCTULOSONATE CYTIDYLYLTRANSFERASE"/>
    <property type="match status" value="1"/>
</dbReference>
<comment type="similarity">
    <text evidence="9">Belongs to the glycosyltransferase group 1 family.</text>
</comment>
<feature type="domain" description="3-deoxy-D-manno-octulosonic-acid transferase N-terminal" evidence="10">
    <location>
        <begin position="49"/>
        <end position="202"/>
    </location>
</feature>
<dbReference type="UniPathway" id="UPA00958"/>
<dbReference type="GO" id="GO:0043842">
    <property type="term" value="F:Kdo transferase activity"/>
    <property type="evidence" value="ECO:0007669"/>
    <property type="project" value="UniProtKB-EC"/>
</dbReference>
<dbReference type="PANTHER" id="PTHR42755:SF1">
    <property type="entry name" value="3-DEOXY-D-MANNO-OCTULOSONIC ACID TRANSFERASE, MITOCHONDRIAL-RELATED"/>
    <property type="match status" value="1"/>
</dbReference>
<keyword evidence="9" id="KW-0472">Membrane</keyword>
<keyword evidence="4 9" id="KW-0808">Transferase</keyword>
<evidence type="ECO:0000256" key="4">
    <source>
        <dbReference type="ARBA" id="ARBA00022679"/>
    </source>
</evidence>
<keyword evidence="9" id="KW-1003">Cell membrane</keyword>
<dbReference type="OrthoDB" id="9789797at2"/>
<comment type="subcellular location">
    <subcellularLocation>
        <location evidence="9">Cell membrane</location>
    </subcellularLocation>
</comment>
<feature type="site" description="Transition state stabilizer" evidence="8">
    <location>
        <position position="125"/>
    </location>
</feature>
<dbReference type="Gene3D" id="3.40.50.2000">
    <property type="entry name" value="Glycogen Phosphorylase B"/>
    <property type="match status" value="1"/>
</dbReference>
<evidence type="ECO:0000313" key="11">
    <source>
        <dbReference type="EMBL" id="SNR58745.1"/>
    </source>
</evidence>
<keyword evidence="9" id="KW-0812">Transmembrane</keyword>
<evidence type="ECO:0000256" key="3">
    <source>
        <dbReference type="ARBA" id="ARBA00019077"/>
    </source>
</evidence>